<accession>A0A644X7S9</accession>
<dbReference type="GO" id="GO:0015423">
    <property type="term" value="F:ABC-type maltose transporter activity"/>
    <property type="evidence" value="ECO:0007669"/>
    <property type="project" value="TreeGrafter"/>
</dbReference>
<dbReference type="GO" id="GO:0005886">
    <property type="term" value="C:plasma membrane"/>
    <property type="evidence" value="ECO:0007669"/>
    <property type="project" value="UniProtKB-SubCell"/>
</dbReference>
<sequence length="297" mass="33178">MQTEVNLKNLVRKKDKVVYKKKLRSDEIRAAWLGRIFIWIMIAITLVPIIAVISASMAKGNAFTQTTFFPSEWTLENYKRVFEKTNFLLWLKNSLILCTAVALLQLVLSVPAAFAFSKLRFWGRKNGLMSLLILQMFPAAMALPAIIGIVFTYNLTNKPWVLILILAGGSAYNIWLLKGAVDGIPDELVEAAYIDGASTWKVFSVIILPLLRNMLIVIFLFAFIGAYGEFMISSAILKNAEVQTVITGLQKFIKDQFSANWTMYSSAAVMASLPIVIIFMLLQKYIASGLVSGSVKE</sequence>
<reference evidence="11" key="1">
    <citation type="submission" date="2019-08" db="EMBL/GenBank/DDBJ databases">
        <authorList>
            <person name="Kucharzyk K."/>
            <person name="Murdoch R.W."/>
            <person name="Higgins S."/>
            <person name="Loffler F."/>
        </authorList>
    </citation>
    <scope>NUCLEOTIDE SEQUENCE</scope>
</reference>
<keyword evidence="5" id="KW-0762">Sugar transport</keyword>
<dbReference type="PROSITE" id="PS50928">
    <property type="entry name" value="ABC_TM1"/>
    <property type="match status" value="1"/>
</dbReference>
<evidence type="ECO:0000256" key="9">
    <source>
        <dbReference type="SAM" id="Phobius"/>
    </source>
</evidence>
<keyword evidence="4" id="KW-1003">Cell membrane</keyword>
<keyword evidence="8 9" id="KW-0472">Membrane</keyword>
<dbReference type="InterPro" id="IPR035906">
    <property type="entry name" value="MetI-like_sf"/>
</dbReference>
<feature type="transmembrane region" description="Helical" evidence="9">
    <location>
        <begin position="94"/>
        <end position="116"/>
    </location>
</feature>
<evidence type="ECO:0000259" key="10">
    <source>
        <dbReference type="PROSITE" id="PS50928"/>
    </source>
</evidence>
<evidence type="ECO:0000313" key="11">
    <source>
        <dbReference type="EMBL" id="MPM11987.1"/>
    </source>
</evidence>
<dbReference type="PANTHER" id="PTHR32243:SF50">
    <property type="entry name" value="MALTOSE_MALTODEXTRIN TRANSPORT SYSTEM PERMEASE PROTEIN MALG"/>
    <property type="match status" value="1"/>
</dbReference>
<evidence type="ECO:0000256" key="6">
    <source>
        <dbReference type="ARBA" id="ARBA00022692"/>
    </source>
</evidence>
<organism evidence="11">
    <name type="scientific">bioreactor metagenome</name>
    <dbReference type="NCBI Taxonomy" id="1076179"/>
    <lineage>
        <taxon>unclassified sequences</taxon>
        <taxon>metagenomes</taxon>
        <taxon>ecological metagenomes</taxon>
    </lineage>
</organism>
<feature type="domain" description="ABC transmembrane type-1" evidence="10">
    <location>
        <begin position="91"/>
        <end position="282"/>
    </location>
</feature>
<dbReference type="SUPFAM" id="SSF161098">
    <property type="entry name" value="MetI-like"/>
    <property type="match status" value="1"/>
</dbReference>
<comment type="similarity">
    <text evidence="2">Belongs to the binding-protein-dependent transport system permease family. MalFG subfamily.</text>
</comment>
<comment type="caution">
    <text evidence="11">The sequence shown here is derived from an EMBL/GenBank/DDBJ whole genome shotgun (WGS) entry which is preliminary data.</text>
</comment>
<feature type="transmembrane region" description="Helical" evidence="9">
    <location>
        <begin position="159"/>
        <end position="181"/>
    </location>
</feature>
<feature type="transmembrane region" description="Helical" evidence="9">
    <location>
        <begin position="202"/>
        <end position="227"/>
    </location>
</feature>
<feature type="transmembrane region" description="Helical" evidence="9">
    <location>
        <begin position="128"/>
        <end position="153"/>
    </location>
</feature>
<evidence type="ECO:0000256" key="5">
    <source>
        <dbReference type="ARBA" id="ARBA00022597"/>
    </source>
</evidence>
<feature type="transmembrane region" description="Helical" evidence="9">
    <location>
        <begin position="30"/>
        <end position="53"/>
    </location>
</feature>
<feature type="transmembrane region" description="Helical" evidence="9">
    <location>
        <begin position="261"/>
        <end position="282"/>
    </location>
</feature>
<dbReference type="Pfam" id="PF00528">
    <property type="entry name" value="BPD_transp_1"/>
    <property type="match status" value="1"/>
</dbReference>
<evidence type="ECO:0000256" key="8">
    <source>
        <dbReference type="ARBA" id="ARBA00023136"/>
    </source>
</evidence>
<name>A0A644X7S9_9ZZZZ</name>
<dbReference type="InterPro" id="IPR000515">
    <property type="entry name" value="MetI-like"/>
</dbReference>
<dbReference type="PANTHER" id="PTHR32243">
    <property type="entry name" value="MALTOSE TRANSPORT SYSTEM PERMEASE-RELATED"/>
    <property type="match status" value="1"/>
</dbReference>
<evidence type="ECO:0000256" key="4">
    <source>
        <dbReference type="ARBA" id="ARBA00022475"/>
    </source>
</evidence>
<proteinExistence type="inferred from homology"/>
<gene>
    <name evidence="11" type="primary">malG_1</name>
    <name evidence="11" type="ORF">SDC9_58338</name>
</gene>
<keyword evidence="3" id="KW-0813">Transport</keyword>
<keyword evidence="6 9" id="KW-0812">Transmembrane</keyword>
<dbReference type="InterPro" id="IPR050901">
    <property type="entry name" value="BP-dep_ABC_trans_perm"/>
</dbReference>
<evidence type="ECO:0000256" key="3">
    <source>
        <dbReference type="ARBA" id="ARBA00022448"/>
    </source>
</evidence>
<dbReference type="GO" id="GO:0042956">
    <property type="term" value="P:maltodextrin transmembrane transport"/>
    <property type="evidence" value="ECO:0007669"/>
    <property type="project" value="TreeGrafter"/>
</dbReference>
<dbReference type="AlphaFoldDB" id="A0A644X7S9"/>
<evidence type="ECO:0000256" key="7">
    <source>
        <dbReference type="ARBA" id="ARBA00022989"/>
    </source>
</evidence>
<dbReference type="CDD" id="cd06261">
    <property type="entry name" value="TM_PBP2"/>
    <property type="match status" value="1"/>
</dbReference>
<comment type="subcellular location">
    <subcellularLocation>
        <location evidence="1">Cell membrane</location>
        <topology evidence="1">Multi-pass membrane protein</topology>
    </subcellularLocation>
</comment>
<keyword evidence="7 9" id="KW-1133">Transmembrane helix</keyword>
<evidence type="ECO:0000256" key="1">
    <source>
        <dbReference type="ARBA" id="ARBA00004651"/>
    </source>
</evidence>
<dbReference type="Gene3D" id="1.10.3720.10">
    <property type="entry name" value="MetI-like"/>
    <property type="match status" value="1"/>
</dbReference>
<dbReference type="EMBL" id="VSSQ01001907">
    <property type="protein sequence ID" value="MPM11987.1"/>
    <property type="molecule type" value="Genomic_DNA"/>
</dbReference>
<protein>
    <submittedName>
        <fullName evidence="11">Maltose transport system permease protein MalG</fullName>
    </submittedName>
</protein>
<evidence type="ECO:0000256" key="2">
    <source>
        <dbReference type="ARBA" id="ARBA00009047"/>
    </source>
</evidence>